<organism evidence="1 2">
    <name type="scientific">Aequorivita antarctica</name>
    <dbReference type="NCBI Taxonomy" id="153266"/>
    <lineage>
        <taxon>Bacteria</taxon>
        <taxon>Pseudomonadati</taxon>
        <taxon>Bacteroidota</taxon>
        <taxon>Flavobacteriia</taxon>
        <taxon>Flavobacteriales</taxon>
        <taxon>Flavobacteriaceae</taxon>
        <taxon>Aequorivita</taxon>
    </lineage>
</organism>
<protein>
    <submittedName>
        <fullName evidence="1">Uncharacterized protein</fullName>
    </submittedName>
</protein>
<dbReference type="OrthoDB" id="828106at2"/>
<name>A0A5C6Z4R9_9FLAO</name>
<sequence>MTLIIKELIIRGVVTKSTSDKNEESLNNEDLLQYMEQMKKSIKEECIETVLSKLESKSKR</sequence>
<accession>A0A5C6Z4R9</accession>
<reference evidence="1 2" key="1">
    <citation type="submission" date="2019-08" db="EMBL/GenBank/DDBJ databases">
        <title>Genome of Aequorivita antarctica SW49 (type strain).</title>
        <authorList>
            <person name="Bowman J.P."/>
        </authorList>
    </citation>
    <scope>NUCLEOTIDE SEQUENCE [LARGE SCALE GENOMIC DNA]</scope>
    <source>
        <strain evidence="1 2">SW49</strain>
    </source>
</reference>
<dbReference type="Proteomes" id="UP000321497">
    <property type="component" value="Unassembled WGS sequence"/>
</dbReference>
<dbReference type="RefSeq" id="WP_111843881.1">
    <property type="nucleotide sequence ID" value="NZ_UEGI01000003.1"/>
</dbReference>
<gene>
    <name evidence="1" type="ORF">ESU54_04170</name>
</gene>
<dbReference type="InterPro" id="IPR045459">
    <property type="entry name" value="DUF5908"/>
</dbReference>
<dbReference type="AlphaFoldDB" id="A0A5C6Z4R9"/>
<dbReference type="Pfam" id="PF19265">
    <property type="entry name" value="DUF5908"/>
    <property type="match status" value="1"/>
</dbReference>
<proteinExistence type="predicted"/>
<evidence type="ECO:0000313" key="1">
    <source>
        <dbReference type="EMBL" id="TXD74453.1"/>
    </source>
</evidence>
<dbReference type="EMBL" id="VORT01000002">
    <property type="protein sequence ID" value="TXD74453.1"/>
    <property type="molecule type" value="Genomic_DNA"/>
</dbReference>
<comment type="caution">
    <text evidence="1">The sequence shown here is derived from an EMBL/GenBank/DDBJ whole genome shotgun (WGS) entry which is preliminary data.</text>
</comment>
<evidence type="ECO:0000313" key="2">
    <source>
        <dbReference type="Proteomes" id="UP000321497"/>
    </source>
</evidence>
<keyword evidence="2" id="KW-1185">Reference proteome</keyword>